<reference evidence="2 3" key="1">
    <citation type="submission" date="2020-02" db="EMBL/GenBank/DDBJ databases">
        <title>Integrative conjugative elements (ICEs) and plasmids drive adaptation of Pseudomonas nitroreducens strain HBP1 to wastewater environment.</title>
        <authorList>
            <person name="Sentchilo V."/>
            <person name="Carraro N."/>
            <person name="Bertelli C."/>
            <person name="van der Meer J.R."/>
        </authorList>
    </citation>
    <scope>NUCLEOTIDE SEQUENCE [LARGE SCALE GENOMIC DNA]</scope>
    <source>
        <strain evidence="2 3">HBP1</strain>
    </source>
</reference>
<dbReference type="Proteomes" id="UP000608450">
    <property type="component" value="Unassembled WGS sequence"/>
</dbReference>
<gene>
    <name evidence="2" type="ORF">G5B91_07810</name>
    <name evidence="1" type="ORF">I5I61_26640</name>
</gene>
<dbReference type="RefSeq" id="WP_037018723.1">
    <property type="nucleotide sequence ID" value="NZ_CAMIIC010000074.1"/>
</dbReference>
<protein>
    <submittedName>
        <fullName evidence="2">DUF3164 family protein</fullName>
    </submittedName>
</protein>
<name>A0A6G6IT99_PSENT</name>
<evidence type="ECO:0000313" key="3">
    <source>
        <dbReference type="Proteomes" id="UP000501063"/>
    </source>
</evidence>
<dbReference type="Pfam" id="PF11363">
    <property type="entry name" value="DUF3164"/>
    <property type="match status" value="1"/>
</dbReference>
<proteinExistence type="predicted"/>
<keyword evidence="4" id="KW-1185">Reference proteome</keyword>
<sequence>MNQIAIPEGFRFDAQRRLVHEDMIKPIDKTRDALVVDLVQQGLAVQDTLQRFKAAAFGDIEAFIDLSAEQYQVKLGGKKGNVTLMSFDGRYKIVRAIQESIAFDERLQAARALIDECLQEWTEGARPEVVTLVNDAFRTDTKGEIRTARVLALRRLAIEDERWQRAMQAIGEACQVIGSKSYIRLYERIGDSDQFRPISLDLAGV</sequence>
<accession>A0A6G6IT99</accession>
<dbReference type="EMBL" id="CP049140">
    <property type="protein sequence ID" value="QIE86173.1"/>
    <property type="molecule type" value="Genomic_DNA"/>
</dbReference>
<dbReference type="AlphaFoldDB" id="A0A6G6IT99"/>
<organism evidence="2 3">
    <name type="scientific">Pseudomonas nitroreducens</name>
    <dbReference type="NCBI Taxonomy" id="46680"/>
    <lineage>
        <taxon>Bacteria</taxon>
        <taxon>Pseudomonadati</taxon>
        <taxon>Pseudomonadota</taxon>
        <taxon>Gammaproteobacteria</taxon>
        <taxon>Pseudomonadales</taxon>
        <taxon>Pseudomonadaceae</taxon>
        <taxon>Pseudomonas</taxon>
    </lineage>
</organism>
<reference evidence="1 4" key="2">
    <citation type="submission" date="2020-11" db="EMBL/GenBank/DDBJ databases">
        <title>Enhanced detection system for hospital associated transmission using whole genome sequencing surveillance.</title>
        <authorList>
            <person name="Harrison L.H."/>
            <person name="Van Tyne D."/>
            <person name="Marsh J.W."/>
            <person name="Griffith M.P."/>
            <person name="Snyder D.J."/>
            <person name="Cooper V.S."/>
            <person name="Mustapha M."/>
        </authorList>
    </citation>
    <scope>NUCLEOTIDE SEQUENCE [LARGE SCALE GENOMIC DNA]</scope>
    <source>
        <strain evidence="1 4">PSA00705</strain>
    </source>
</reference>
<dbReference type="KEGG" id="pnt:G5B91_07810"/>
<dbReference type="Proteomes" id="UP000501063">
    <property type="component" value="Chromosome"/>
</dbReference>
<evidence type="ECO:0000313" key="1">
    <source>
        <dbReference type="EMBL" id="MBG6291049.1"/>
    </source>
</evidence>
<dbReference type="EMBL" id="JADTFC010000097">
    <property type="protein sequence ID" value="MBG6291049.1"/>
    <property type="molecule type" value="Genomic_DNA"/>
</dbReference>
<evidence type="ECO:0000313" key="2">
    <source>
        <dbReference type="EMBL" id="QIE86173.1"/>
    </source>
</evidence>
<evidence type="ECO:0000313" key="4">
    <source>
        <dbReference type="Proteomes" id="UP000608450"/>
    </source>
</evidence>
<dbReference type="InterPro" id="IPR021505">
    <property type="entry name" value="Phage_B3_Orf6"/>
</dbReference>